<feature type="transmembrane region" description="Helical" evidence="1">
    <location>
        <begin position="122"/>
        <end position="142"/>
    </location>
</feature>
<reference evidence="2 3" key="1">
    <citation type="submission" date="2013-02" db="EMBL/GenBank/DDBJ databases">
        <title>Genome sequence of Candida maltosa Xu316, a potential industrial strain for xylitol and ethanol production.</title>
        <authorList>
            <person name="Yu J."/>
            <person name="Wang Q."/>
            <person name="Geng X."/>
            <person name="Bao W."/>
            <person name="He P."/>
            <person name="Cai J."/>
        </authorList>
    </citation>
    <scope>NUCLEOTIDE SEQUENCE [LARGE SCALE GENOMIC DNA]</scope>
    <source>
        <strain evidence="3">Xu316</strain>
    </source>
</reference>
<evidence type="ECO:0000313" key="2">
    <source>
        <dbReference type="EMBL" id="EMG47508.1"/>
    </source>
</evidence>
<dbReference type="PANTHER" id="PTHR18640:SF5">
    <property type="entry name" value="SODIUM_BILE ACID COTRANSPORTER 7"/>
    <property type="match status" value="1"/>
</dbReference>
<sequence length="417" mass="46710">MSVKTFKQSKVYTWAFKIFSIVIGQWFYLVLGSFIAIAHSYPQFAKQGGIIRAEYTIGYGAVAIIFLISGISMSTKSLLANIANWRSHFTVLTMSFLITSSIIYGIVSGIKASHDGQIDDWLLVGLIVTHSCPTTVASNVIMTKQADGNDILTLCEVFLGNLLGAFVTPAVLQMYLRGTWEFGNPTHQPGIDTTIQQLYANIMKQIGLSVFVPLFVGQVVQNIFPRQCKWCVTTFKLNKVSSFMLLLIMFQSFSTAFAQHAFTSVSHASIVFVLLFNIGVYLFFTVLTFVYSRPFWVKKWFYEEPTKSSSTLYSYSYKVLRPFYYSRKDTVAVMLCGPAKTAALGVSLVSSQYGIHNPKLGILLVPLVLYQAEQVVVANLLVKLMKKWIHAEDSVPEDEETTVVEMESHTNSNHEIN</sequence>
<feature type="transmembrane region" description="Helical" evidence="1">
    <location>
        <begin position="268"/>
        <end position="291"/>
    </location>
</feature>
<feature type="transmembrane region" description="Helical" evidence="1">
    <location>
        <begin position="361"/>
        <end position="382"/>
    </location>
</feature>
<keyword evidence="1" id="KW-0812">Transmembrane</keyword>
<evidence type="ECO:0000313" key="3">
    <source>
        <dbReference type="Proteomes" id="UP000011777"/>
    </source>
</evidence>
<evidence type="ECO:0000256" key="1">
    <source>
        <dbReference type="SAM" id="Phobius"/>
    </source>
</evidence>
<dbReference type="InterPro" id="IPR038770">
    <property type="entry name" value="Na+/solute_symporter_sf"/>
</dbReference>
<dbReference type="PANTHER" id="PTHR18640">
    <property type="entry name" value="SOLUTE CARRIER FAMILY 10 MEMBER 7"/>
    <property type="match status" value="1"/>
</dbReference>
<feature type="transmembrane region" description="Helical" evidence="1">
    <location>
        <begin position="244"/>
        <end position="262"/>
    </location>
</feature>
<dbReference type="Gene3D" id="1.20.1530.20">
    <property type="match status" value="1"/>
</dbReference>
<dbReference type="GO" id="GO:0005886">
    <property type="term" value="C:plasma membrane"/>
    <property type="evidence" value="ECO:0007669"/>
    <property type="project" value="TreeGrafter"/>
</dbReference>
<dbReference type="EMBL" id="AOGT01001536">
    <property type="protein sequence ID" value="EMG47508.1"/>
    <property type="molecule type" value="Genomic_DNA"/>
</dbReference>
<keyword evidence="1" id="KW-1133">Transmembrane helix</keyword>
<keyword evidence="3" id="KW-1185">Reference proteome</keyword>
<dbReference type="InterPro" id="IPR016833">
    <property type="entry name" value="Put_Na-Bile_cotransptr"/>
</dbReference>
<dbReference type="PIRSF" id="PIRSF026166">
    <property type="entry name" value="UCP026166"/>
    <property type="match status" value="1"/>
</dbReference>
<comment type="caution">
    <text evidence="2">The sequence shown here is derived from an EMBL/GenBank/DDBJ whole genome shotgun (WGS) entry which is preliminary data.</text>
</comment>
<feature type="transmembrane region" description="Helical" evidence="1">
    <location>
        <begin position="331"/>
        <end position="355"/>
    </location>
</feature>
<accession>M3J634</accession>
<feature type="transmembrane region" description="Helical" evidence="1">
    <location>
        <begin position="206"/>
        <end position="224"/>
    </location>
</feature>
<dbReference type="AlphaFoldDB" id="M3J634"/>
<dbReference type="STRING" id="1245528.M3J634"/>
<protein>
    <submittedName>
        <fullName evidence="2">Transporter protein, putative (Azole resistance protein, putative)</fullName>
    </submittedName>
</protein>
<name>M3J634_CANMX</name>
<feature type="transmembrane region" description="Helical" evidence="1">
    <location>
        <begin position="12"/>
        <end position="37"/>
    </location>
</feature>
<feature type="transmembrane region" description="Helical" evidence="1">
    <location>
        <begin position="154"/>
        <end position="176"/>
    </location>
</feature>
<keyword evidence="1" id="KW-0472">Membrane</keyword>
<dbReference type="HOGENOM" id="CLU_039013_3_0_1"/>
<feature type="transmembrane region" description="Helical" evidence="1">
    <location>
        <begin position="91"/>
        <end position="110"/>
    </location>
</feature>
<dbReference type="Pfam" id="PF13593">
    <property type="entry name" value="SBF_like"/>
    <property type="match status" value="1"/>
</dbReference>
<dbReference type="eggNOG" id="KOG4821">
    <property type="taxonomic scope" value="Eukaryota"/>
</dbReference>
<proteinExistence type="predicted"/>
<dbReference type="OrthoDB" id="188035at2759"/>
<dbReference type="Proteomes" id="UP000011777">
    <property type="component" value="Unassembled WGS sequence"/>
</dbReference>
<feature type="transmembrane region" description="Helical" evidence="1">
    <location>
        <begin position="57"/>
        <end position="79"/>
    </location>
</feature>
<organism evidence="2 3">
    <name type="scientific">Candida maltosa (strain Xu316)</name>
    <name type="common">Yeast</name>
    <dbReference type="NCBI Taxonomy" id="1245528"/>
    <lineage>
        <taxon>Eukaryota</taxon>
        <taxon>Fungi</taxon>
        <taxon>Dikarya</taxon>
        <taxon>Ascomycota</taxon>
        <taxon>Saccharomycotina</taxon>
        <taxon>Pichiomycetes</taxon>
        <taxon>Debaryomycetaceae</taxon>
        <taxon>Candida/Lodderomyces clade</taxon>
        <taxon>Candida</taxon>
    </lineage>
</organism>
<dbReference type="OMA" id="RYVFKQL"/>
<gene>
    <name evidence="2" type="ORF">G210_2139</name>
</gene>